<comment type="caution">
    <text evidence="2">The sequence shown here is derived from an EMBL/GenBank/DDBJ whole genome shotgun (WGS) entry which is preliminary data.</text>
</comment>
<feature type="compositionally biased region" description="Polar residues" evidence="1">
    <location>
        <begin position="1"/>
        <end position="10"/>
    </location>
</feature>
<keyword evidence="3" id="KW-1185">Reference proteome</keyword>
<dbReference type="EMBL" id="MSFU01000015">
    <property type="protein sequence ID" value="PWY71197.1"/>
    <property type="molecule type" value="Genomic_DNA"/>
</dbReference>
<protein>
    <submittedName>
        <fullName evidence="2">Uncharacterized protein</fullName>
    </submittedName>
</protein>
<dbReference type="Proteomes" id="UP000246171">
    <property type="component" value="Unassembled WGS sequence"/>
</dbReference>
<feature type="compositionally biased region" description="Basic and acidic residues" evidence="1">
    <location>
        <begin position="28"/>
        <end position="37"/>
    </location>
</feature>
<evidence type="ECO:0000256" key="1">
    <source>
        <dbReference type="SAM" id="MobiDB-lite"/>
    </source>
</evidence>
<evidence type="ECO:0000313" key="2">
    <source>
        <dbReference type="EMBL" id="PWY71197.1"/>
    </source>
</evidence>
<dbReference type="AlphaFoldDB" id="A0A317VDU3"/>
<dbReference type="VEuPathDB" id="FungiDB:BO83DRAFT_446654"/>
<evidence type="ECO:0000313" key="3">
    <source>
        <dbReference type="Proteomes" id="UP000246171"/>
    </source>
</evidence>
<name>A0A317VDU3_ASPEC</name>
<feature type="region of interest" description="Disordered" evidence="1">
    <location>
        <begin position="1"/>
        <end position="68"/>
    </location>
</feature>
<sequence length="407" mass="46470">MPNKKSTSSKKGIAANNDAPGTCQSTSGRKETREPRIRTRSSSPVRRKKTESTTTLTGVDPVSGIAEKPQDLEEEAKTLPEKGPNPQVTVEDVNNEHVEKSFNWHHVRKPRAIDYEHAYPKEWPAEIQRPFGMALDWARKHAERNHANLSVEQKRDLISSLDGYCIQNDFDTIVSSLPRESQNDCLTRLVHLLLVKECISRFFTNPFWYLVPNPRPVNDGDDKEKLAANAPEFGAQILELFERMRESDPAAAQLWRLWTTRFSHPGHKLGYDMIAHRDSVADKICAEILGQELVKSLLRSTDKCDLDRAFLDMQKVFRSAAEVSVKTSCHLERLEFKTLNTLDHAFHHPSAEIELAEDYGGAEKEHCFDDRQILFLEFPAMYRCGDLKDPFYKGILHKAVVYVEDVD</sequence>
<dbReference type="GeneID" id="37058570"/>
<dbReference type="OrthoDB" id="4502630at2759"/>
<accession>A0A317VDU3</accession>
<dbReference type="RefSeq" id="XP_025387188.1">
    <property type="nucleotide sequence ID" value="XM_025536608.1"/>
</dbReference>
<reference evidence="2" key="1">
    <citation type="submission" date="2016-12" db="EMBL/GenBank/DDBJ databases">
        <title>The genomes of Aspergillus section Nigri reveals drivers in fungal speciation.</title>
        <authorList>
            <consortium name="DOE Joint Genome Institute"/>
            <person name="Vesth T.C."/>
            <person name="Nybo J."/>
            <person name="Theobald S."/>
            <person name="Brandl J."/>
            <person name="Frisvad J.C."/>
            <person name="Nielsen K.F."/>
            <person name="Lyhne E.K."/>
            <person name="Kogle M.E."/>
            <person name="Kuo A."/>
            <person name="Riley R."/>
            <person name="Clum A."/>
            <person name="Nolan M."/>
            <person name="Lipzen A."/>
            <person name="Salamov A."/>
            <person name="Henrissat B."/>
            <person name="Wiebenga A."/>
            <person name="De vries R.P."/>
            <person name="Grigoriev I.V."/>
            <person name="Mortensen U.H."/>
            <person name="Andersen M.R."/>
            <person name="Baker S.E."/>
        </authorList>
    </citation>
    <scope>NUCLEOTIDE SEQUENCE</scope>
    <source>
        <strain evidence="2">CBS 122712</strain>
    </source>
</reference>
<organism evidence="2 3">
    <name type="scientific">Aspergillus eucalypticola (strain CBS 122712 / IBT 29274)</name>
    <dbReference type="NCBI Taxonomy" id="1448314"/>
    <lineage>
        <taxon>Eukaryota</taxon>
        <taxon>Fungi</taxon>
        <taxon>Dikarya</taxon>
        <taxon>Ascomycota</taxon>
        <taxon>Pezizomycotina</taxon>
        <taxon>Eurotiomycetes</taxon>
        <taxon>Eurotiomycetidae</taxon>
        <taxon>Eurotiales</taxon>
        <taxon>Aspergillaceae</taxon>
        <taxon>Aspergillus</taxon>
        <taxon>Aspergillus subgen. Circumdati</taxon>
    </lineage>
</organism>
<proteinExistence type="predicted"/>
<gene>
    <name evidence="2" type="ORF">BO83DRAFT_446654</name>
</gene>